<gene>
    <name evidence="2" type="ORF">KS4_18300</name>
</gene>
<dbReference type="KEGG" id="pcor:KS4_18300"/>
<dbReference type="Pfam" id="PF01381">
    <property type="entry name" value="HTH_3"/>
    <property type="match status" value="1"/>
</dbReference>
<dbReference type="AlphaFoldDB" id="A0A517YU62"/>
<keyword evidence="3" id="KW-1185">Reference proteome</keyword>
<evidence type="ECO:0000313" key="2">
    <source>
        <dbReference type="EMBL" id="QDU33773.1"/>
    </source>
</evidence>
<dbReference type="GO" id="GO:0003677">
    <property type="term" value="F:DNA binding"/>
    <property type="evidence" value="ECO:0007669"/>
    <property type="project" value="InterPro"/>
</dbReference>
<accession>A0A517YU62</accession>
<dbReference type="RefSeq" id="WP_145077070.1">
    <property type="nucleotide sequence ID" value="NZ_CP036425.1"/>
</dbReference>
<dbReference type="InterPro" id="IPR010982">
    <property type="entry name" value="Lambda_DNA-bd_dom_sf"/>
</dbReference>
<organism evidence="2 3">
    <name type="scientific">Poriferisphaera corsica</name>
    <dbReference type="NCBI Taxonomy" id="2528020"/>
    <lineage>
        <taxon>Bacteria</taxon>
        <taxon>Pseudomonadati</taxon>
        <taxon>Planctomycetota</taxon>
        <taxon>Phycisphaerae</taxon>
        <taxon>Phycisphaerales</taxon>
        <taxon>Phycisphaeraceae</taxon>
        <taxon>Poriferisphaera</taxon>
    </lineage>
</organism>
<dbReference type="EMBL" id="CP036425">
    <property type="protein sequence ID" value="QDU33773.1"/>
    <property type="molecule type" value="Genomic_DNA"/>
</dbReference>
<evidence type="ECO:0000259" key="1">
    <source>
        <dbReference type="Pfam" id="PF01381"/>
    </source>
</evidence>
<sequence>MPIDEIRKTLRKCCNDSSMTMEQVAAAGKVTKKTLYNFFDGTSDLGSENLESLLNVFGRTLKAGKLKKK</sequence>
<proteinExistence type="predicted"/>
<dbReference type="Proteomes" id="UP000317369">
    <property type="component" value="Chromosome"/>
</dbReference>
<feature type="domain" description="HTH cro/C1-type" evidence="1">
    <location>
        <begin position="10"/>
        <end position="61"/>
    </location>
</feature>
<dbReference type="CDD" id="cd00093">
    <property type="entry name" value="HTH_XRE"/>
    <property type="match status" value="1"/>
</dbReference>
<evidence type="ECO:0000313" key="3">
    <source>
        <dbReference type="Proteomes" id="UP000317369"/>
    </source>
</evidence>
<reference evidence="2 3" key="1">
    <citation type="submission" date="2019-02" db="EMBL/GenBank/DDBJ databases">
        <title>Deep-cultivation of Planctomycetes and their phenomic and genomic characterization uncovers novel biology.</title>
        <authorList>
            <person name="Wiegand S."/>
            <person name="Jogler M."/>
            <person name="Boedeker C."/>
            <person name="Pinto D."/>
            <person name="Vollmers J."/>
            <person name="Rivas-Marin E."/>
            <person name="Kohn T."/>
            <person name="Peeters S.H."/>
            <person name="Heuer A."/>
            <person name="Rast P."/>
            <person name="Oberbeckmann S."/>
            <person name="Bunk B."/>
            <person name="Jeske O."/>
            <person name="Meyerdierks A."/>
            <person name="Storesund J.E."/>
            <person name="Kallscheuer N."/>
            <person name="Luecker S."/>
            <person name="Lage O.M."/>
            <person name="Pohl T."/>
            <person name="Merkel B.J."/>
            <person name="Hornburger P."/>
            <person name="Mueller R.-W."/>
            <person name="Bruemmer F."/>
            <person name="Labrenz M."/>
            <person name="Spormann A.M."/>
            <person name="Op den Camp H."/>
            <person name="Overmann J."/>
            <person name="Amann R."/>
            <person name="Jetten M.S.M."/>
            <person name="Mascher T."/>
            <person name="Medema M.H."/>
            <person name="Devos D.P."/>
            <person name="Kaster A.-K."/>
            <person name="Ovreas L."/>
            <person name="Rohde M."/>
            <person name="Galperin M.Y."/>
            <person name="Jogler C."/>
        </authorList>
    </citation>
    <scope>NUCLEOTIDE SEQUENCE [LARGE SCALE GENOMIC DNA]</scope>
    <source>
        <strain evidence="2 3">KS4</strain>
    </source>
</reference>
<dbReference type="Gene3D" id="1.10.357.10">
    <property type="entry name" value="Tetracycline Repressor, domain 2"/>
    <property type="match status" value="1"/>
</dbReference>
<protein>
    <recommendedName>
        <fullName evidence="1">HTH cro/C1-type domain-containing protein</fullName>
    </recommendedName>
</protein>
<dbReference type="SUPFAM" id="SSF47413">
    <property type="entry name" value="lambda repressor-like DNA-binding domains"/>
    <property type="match status" value="1"/>
</dbReference>
<name>A0A517YU62_9BACT</name>
<dbReference type="InterPro" id="IPR001387">
    <property type="entry name" value="Cro/C1-type_HTH"/>
</dbReference>